<feature type="transmembrane region" description="Helical" evidence="10">
    <location>
        <begin position="267"/>
        <end position="284"/>
    </location>
</feature>
<dbReference type="Pfam" id="PF02949">
    <property type="entry name" value="7tm_6"/>
    <property type="match status" value="1"/>
</dbReference>
<keyword evidence="7 10" id="KW-0472">Membrane</keyword>
<feature type="transmembrane region" description="Helical" evidence="10">
    <location>
        <begin position="47"/>
        <end position="67"/>
    </location>
</feature>
<dbReference type="InterPro" id="IPR004117">
    <property type="entry name" value="7tm6_olfct_rcpt"/>
</dbReference>
<proteinExistence type="inferred from homology"/>
<keyword evidence="8 10" id="KW-0675">Receptor</keyword>
<sequence length="359" mass="41293">MFSFAGYNQILTNAKFALKRVLATSLPKEIQIYNSYIKYITTMNYTIIGPFIVAGLLVCSEGVYFIIHQSQQWTLQQQKYAGNLLKELHPNKNRKLAPSHPILLKYVLVSCVEDLTEIKCFAGDYEYVSNVTVFIESSTTSALLCGQLYIMTKDCTGIYALWSVVTIGMLWNYYWHANEILYKKYVDDLLKKSEFVCSSELINHQPDLLKSILVSCSDDLTEVKLFSSNYEYVSTVAVFIESATISALLCVQLYIMSKDFSAGYGLYELWSMATVAILWIYYWHANEISHKSNGITNALYSFNWYEIPLPLQKDIAVFMFATMKPITMRSGFIHMNTNSFFMLLKTSYTYFTLLQNFTK</sequence>
<dbReference type="PANTHER" id="PTHR21137">
    <property type="entry name" value="ODORANT RECEPTOR"/>
    <property type="match status" value="1"/>
</dbReference>
<evidence type="ECO:0000256" key="2">
    <source>
        <dbReference type="ARBA" id="ARBA00022475"/>
    </source>
</evidence>
<dbReference type="Proteomes" id="UP000594454">
    <property type="component" value="Chromosome 1"/>
</dbReference>
<evidence type="ECO:0000256" key="3">
    <source>
        <dbReference type="ARBA" id="ARBA00022606"/>
    </source>
</evidence>
<evidence type="ECO:0000256" key="8">
    <source>
        <dbReference type="ARBA" id="ARBA00023170"/>
    </source>
</evidence>
<dbReference type="OrthoDB" id="7281178at2759"/>
<keyword evidence="9 10" id="KW-0807">Transducer</keyword>
<dbReference type="GO" id="GO:0007165">
    <property type="term" value="P:signal transduction"/>
    <property type="evidence" value="ECO:0007669"/>
    <property type="project" value="UniProtKB-KW"/>
</dbReference>
<evidence type="ECO:0000313" key="11">
    <source>
        <dbReference type="EMBL" id="CAD7077640.1"/>
    </source>
</evidence>
<name>A0A7R8YLK9_HERIL</name>
<comment type="similarity">
    <text evidence="10">Belongs to the insect chemoreceptor superfamily. Heteromeric odorant receptor channel (TC 1.A.69) family.</text>
</comment>
<evidence type="ECO:0000256" key="10">
    <source>
        <dbReference type="RuleBase" id="RU351113"/>
    </source>
</evidence>
<keyword evidence="6 10" id="KW-1133">Transmembrane helix</keyword>
<evidence type="ECO:0000256" key="9">
    <source>
        <dbReference type="ARBA" id="ARBA00023224"/>
    </source>
</evidence>
<evidence type="ECO:0000256" key="7">
    <source>
        <dbReference type="ARBA" id="ARBA00023136"/>
    </source>
</evidence>
<reference evidence="11 12" key="1">
    <citation type="submission" date="2020-11" db="EMBL/GenBank/DDBJ databases">
        <authorList>
            <person name="Wallbank WR R."/>
            <person name="Pardo Diaz C."/>
            <person name="Kozak K."/>
            <person name="Martin S."/>
            <person name="Jiggins C."/>
            <person name="Moest M."/>
            <person name="Warren A I."/>
            <person name="Generalovic N T."/>
            <person name="Byers J.R.P. K."/>
            <person name="Montejo-Kovacevich G."/>
            <person name="Yen C E."/>
        </authorList>
    </citation>
    <scope>NUCLEOTIDE SEQUENCE [LARGE SCALE GENOMIC DNA]</scope>
</reference>
<dbReference type="AlphaFoldDB" id="A0A7R8YLK9"/>
<keyword evidence="4 10" id="KW-0812">Transmembrane</keyword>
<dbReference type="FunCoup" id="A0A7R8YLK9">
    <property type="interactions" value="15"/>
</dbReference>
<evidence type="ECO:0000313" key="12">
    <source>
        <dbReference type="Proteomes" id="UP000594454"/>
    </source>
</evidence>
<comment type="caution">
    <text evidence="10">Lacks conserved residue(s) required for the propagation of feature annotation.</text>
</comment>
<protein>
    <recommendedName>
        <fullName evidence="10">Odorant receptor</fullName>
    </recommendedName>
</protein>
<comment type="subcellular location">
    <subcellularLocation>
        <location evidence="1 10">Cell membrane</location>
        <topology evidence="1 10">Multi-pass membrane protein</topology>
    </subcellularLocation>
</comment>
<feature type="transmembrane region" description="Helical" evidence="10">
    <location>
        <begin position="157"/>
        <end position="175"/>
    </location>
</feature>
<accession>A0A7R8YLK9</accession>
<keyword evidence="5 10" id="KW-0552">Olfaction</keyword>
<dbReference type="InParanoid" id="A0A7R8YLK9"/>
<organism evidence="11 12">
    <name type="scientific">Hermetia illucens</name>
    <name type="common">Black soldier fly</name>
    <dbReference type="NCBI Taxonomy" id="343691"/>
    <lineage>
        <taxon>Eukaryota</taxon>
        <taxon>Metazoa</taxon>
        <taxon>Ecdysozoa</taxon>
        <taxon>Arthropoda</taxon>
        <taxon>Hexapoda</taxon>
        <taxon>Insecta</taxon>
        <taxon>Pterygota</taxon>
        <taxon>Neoptera</taxon>
        <taxon>Endopterygota</taxon>
        <taxon>Diptera</taxon>
        <taxon>Brachycera</taxon>
        <taxon>Stratiomyomorpha</taxon>
        <taxon>Stratiomyidae</taxon>
        <taxon>Hermetiinae</taxon>
        <taxon>Hermetia</taxon>
    </lineage>
</organism>
<dbReference type="EMBL" id="LR899009">
    <property type="protein sequence ID" value="CAD7077640.1"/>
    <property type="molecule type" value="Genomic_DNA"/>
</dbReference>
<dbReference type="GO" id="GO:0005549">
    <property type="term" value="F:odorant binding"/>
    <property type="evidence" value="ECO:0007669"/>
    <property type="project" value="InterPro"/>
</dbReference>
<dbReference type="GO" id="GO:0004984">
    <property type="term" value="F:olfactory receptor activity"/>
    <property type="evidence" value="ECO:0007669"/>
    <property type="project" value="InterPro"/>
</dbReference>
<keyword evidence="3 10" id="KW-0716">Sensory transduction</keyword>
<evidence type="ECO:0000256" key="1">
    <source>
        <dbReference type="ARBA" id="ARBA00004651"/>
    </source>
</evidence>
<keyword evidence="12" id="KW-1185">Reference proteome</keyword>
<evidence type="ECO:0000256" key="5">
    <source>
        <dbReference type="ARBA" id="ARBA00022725"/>
    </source>
</evidence>
<dbReference type="GO" id="GO:0005886">
    <property type="term" value="C:plasma membrane"/>
    <property type="evidence" value="ECO:0007669"/>
    <property type="project" value="UniProtKB-SubCell"/>
</dbReference>
<gene>
    <name evidence="11" type="ORF">HERILL_LOCUS970</name>
</gene>
<evidence type="ECO:0000256" key="4">
    <source>
        <dbReference type="ARBA" id="ARBA00022692"/>
    </source>
</evidence>
<dbReference type="PANTHER" id="PTHR21137:SF40">
    <property type="entry name" value="ODORANT RECEPTOR 56A"/>
    <property type="match status" value="1"/>
</dbReference>
<keyword evidence="2" id="KW-1003">Cell membrane</keyword>
<feature type="transmembrane region" description="Helical" evidence="10">
    <location>
        <begin position="232"/>
        <end position="255"/>
    </location>
</feature>
<evidence type="ECO:0000256" key="6">
    <source>
        <dbReference type="ARBA" id="ARBA00022989"/>
    </source>
</evidence>